<evidence type="ECO:0000256" key="2">
    <source>
        <dbReference type="ARBA" id="ARBA00017908"/>
    </source>
</evidence>
<feature type="compositionally biased region" description="Low complexity" evidence="7">
    <location>
        <begin position="1035"/>
        <end position="1047"/>
    </location>
</feature>
<dbReference type="SMART" id="SM00184">
    <property type="entry name" value="RING"/>
    <property type="match status" value="1"/>
</dbReference>
<feature type="region of interest" description="Disordered" evidence="7">
    <location>
        <begin position="772"/>
        <end position="834"/>
    </location>
</feature>
<name>A0A1Y1JMG8_PLAGO</name>
<evidence type="ECO:0000259" key="8">
    <source>
        <dbReference type="PROSITE" id="PS50006"/>
    </source>
</evidence>
<dbReference type="PROSITE" id="PS00518">
    <property type="entry name" value="ZF_RING_1"/>
    <property type="match status" value="1"/>
</dbReference>
<gene>
    <name evidence="10" type="ORF">PGO_130600</name>
</gene>
<dbReference type="Gene3D" id="2.60.200.20">
    <property type="match status" value="2"/>
</dbReference>
<feature type="region of interest" description="Disordered" evidence="7">
    <location>
        <begin position="1146"/>
        <end position="1178"/>
    </location>
</feature>
<feature type="compositionally biased region" description="Low complexity" evidence="7">
    <location>
        <begin position="1241"/>
        <end position="1261"/>
    </location>
</feature>
<keyword evidence="11" id="KW-1185">Reference proteome</keyword>
<evidence type="ECO:0000256" key="4">
    <source>
        <dbReference type="ARBA" id="ARBA00022771"/>
    </source>
</evidence>
<dbReference type="Pfam" id="PF00498">
    <property type="entry name" value="FHA"/>
    <property type="match status" value="2"/>
</dbReference>
<dbReference type="Pfam" id="PF13445">
    <property type="entry name" value="zf-RING_UBOX"/>
    <property type="match status" value="1"/>
</dbReference>
<proteinExistence type="inferred from homology"/>
<sequence length="1779" mass="200620">MNIPNNAERIGRSNNNNNGINIQGNENNNFLVNDDGMFIDDNNILEDECITPKDDEENINSRRKRTDRLNRSENKNMANERRESQNVSGSNLGRGLNMSHAQNSHEQYINRHEEGSNSSVFINGAPSECALPGSAHSNSAHSNNAHSNNALPNSALPNSALPNSALPNSAFPNSALPNSAFPNSAFPNNALPNNALPNSAIPNSTTQTIASNLENNIFLFNGDNIQMGYDRTMNRGIQVNTGFPVQNNPNGIDYLNQNLVGNNGGMGMMSVDIGVGANVASYVAARECENQKNDTNISNGGTRDNLFVNESSNYFMQNVIHAESNHADEVGDGREEREEQNDERERQFEEMNRIIEENESEPSNEDSERGEVRTGENMKKKDDEIERNILHAVESISPNDDLAVESILNNENQFEHISHLNTLNSVIGGAGGGVVPLSSTGGLTLENFIQSLKRELTCPICLDYFYLPVTMNCGHTFCRYCIGHNKLNGKNCPLCRQALGHTVCINTIISNLVRIYNLRRKCIKVYKSIEIVNTVDEMWWNENFIKAQVSVPLFLRIFLGDMISVPVFFDDLTACIVDFFTANNLWSKAKWVFNINDCKIFSELIGYDKDNKEMTNDRLHAWVENYITHNPSMCIRKDEQIILKIIQDRTHKIDSQLFDSSTLPNRLPWDGGRHVKSLIHMPHSSVSLSHLIFVKAENENIGVVDCGSTIGTMIKVNNNHVLKEGDIIHIGDRLEVTVSIDKNTAGMPYKGYVWDKKSNKVLDRHELKELMKEKDKEGEAAVEEDEEEGERKKKGGENENCGTNEKEEVTEESRMENRSEYRIDNRSEQMVEQRGENQENFINITEENIPSHCEIIESNLLIKFDFGSVKDEITLKTEYIDPKGVVLGRGPYAQSSYKKLSVTNSNGYVSREHCLIYYDGTKPIGERWLLRDTSTLGTFLKIPSFSEPVPLPVGTIFKAGQCKIEVCSRENSQHSQNPARSFSLLNTNNRPNLGHNHDDSRNNGNGSNNSNNHNNGNGRGGGGGGYGNEGGSGQGSSSSNHYNNNSGHYYNNNGNHFLNQGNHALMSENLLYVTCGESREISSNDNSSVEDFSAYNLREPYNQQGENNMLGGRGGYWFFNETLPRDNRMGYSSSYNVEFNDPYDIRRGMERNDNNGRGNNDGSSNNVVSNRMGINQHHNHNRDTYFYNYLQHRNMSGEGNNANINSFNGSNENSDNENGNNDFTSYDYDGANNNGHANDTNRNQNSGNHGNSNNQNHYNDNMGGRNHGVQENGESEYQTNGYHDGRNLFYDIFNRDSRIDNHVHNNDGEINQMSQESNYNNMCYHDCNFVGVRDDEVSICSLLQSTSSNDIYVNDSRMPNPFVYNADNEGCNNGTIRNHMNVYRSGQLLDLETGGNSFQNNQIASTSVQNDLSNNSEGANREILFQKSYEEIESRNGLSNDGSNDRERTNNNSSAVANVAENIANDGHHEEENDSDNDEDLRKYINMRVVEEPKMSEIIIPYKHFLRTVNNYEKKMNMNPQKKSNKRNMEVVEDARNGLVHWNSMNGEKLNILDENNSIVDSNNMSSRINRNCNRTSTGIKKKRNHSETFSNNNYTTVREKEERGNNIIENEVFKWNSKQDDLDDNNVYTKNINTPAAHSCIFTEIESFRLMYNYIISLGLNFSEHSMMNRRHILEDNEEFLNMLNSSNVQTKEINSLNIFPTELLPAHLNSLTQIGEAGRRTVGRDDVYDAGEDDSVVDDAGADDVNEDNESTKKILYSQYCSISDNKNLFYSLKMNK</sequence>
<feature type="domain" description="FHA" evidence="8">
    <location>
        <begin position="885"/>
        <end position="940"/>
    </location>
</feature>
<dbReference type="SMART" id="SM00240">
    <property type="entry name" value="FHA"/>
    <property type="match status" value="2"/>
</dbReference>
<feature type="compositionally biased region" description="Low complexity" evidence="7">
    <location>
        <begin position="134"/>
        <end position="155"/>
    </location>
</feature>
<evidence type="ECO:0000256" key="3">
    <source>
        <dbReference type="ARBA" id="ARBA00022723"/>
    </source>
</evidence>
<dbReference type="InterPro" id="IPR027370">
    <property type="entry name" value="Znf-RING_euk"/>
</dbReference>
<dbReference type="PANTHER" id="PTHR23327">
    <property type="entry name" value="RING FINGER PROTEIN 127"/>
    <property type="match status" value="1"/>
</dbReference>
<feature type="region of interest" description="Disordered" evidence="7">
    <location>
        <begin position="55"/>
        <end position="98"/>
    </location>
</feature>
<dbReference type="Proteomes" id="UP000195521">
    <property type="component" value="Unassembled WGS sequence"/>
</dbReference>
<evidence type="ECO:0000313" key="11">
    <source>
        <dbReference type="Proteomes" id="UP000195521"/>
    </source>
</evidence>
<accession>A0A1Y1JMG8</accession>
<feature type="compositionally biased region" description="Acidic residues" evidence="7">
    <location>
        <begin position="1730"/>
        <end position="1749"/>
    </location>
</feature>
<dbReference type="OrthoDB" id="6105938at2759"/>
<dbReference type="SUPFAM" id="SSF49879">
    <property type="entry name" value="SMAD/FHA domain"/>
    <property type="match status" value="2"/>
</dbReference>
<dbReference type="Gene3D" id="3.30.40.10">
    <property type="entry name" value="Zinc/RING finger domain, C3HC4 (zinc finger)"/>
    <property type="match status" value="1"/>
</dbReference>
<dbReference type="PROSITE" id="PS50089">
    <property type="entry name" value="ZF_RING_2"/>
    <property type="match status" value="1"/>
</dbReference>
<keyword evidence="4 6" id="KW-0863">Zinc-finger</keyword>
<feature type="region of interest" description="Disordered" evidence="7">
    <location>
        <begin position="1"/>
        <end position="21"/>
    </location>
</feature>
<dbReference type="OMA" id="HAWVENY"/>
<feature type="compositionally biased region" description="Gly residues" evidence="7">
    <location>
        <begin position="1017"/>
        <end position="1034"/>
    </location>
</feature>
<dbReference type="CDD" id="cd00060">
    <property type="entry name" value="FHA"/>
    <property type="match status" value="2"/>
</dbReference>
<dbReference type="GO" id="GO:0008270">
    <property type="term" value="F:zinc ion binding"/>
    <property type="evidence" value="ECO:0007669"/>
    <property type="project" value="UniProtKB-KW"/>
</dbReference>
<feature type="compositionally biased region" description="Low complexity" evidence="7">
    <location>
        <begin position="1200"/>
        <end position="1223"/>
    </location>
</feature>
<feature type="compositionally biased region" description="Polar residues" evidence="7">
    <location>
        <begin position="973"/>
        <end position="991"/>
    </location>
</feature>
<dbReference type="RefSeq" id="XP_028545377.1">
    <property type="nucleotide sequence ID" value="XM_028689576.1"/>
</dbReference>
<reference evidence="11" key="1">
    <citation type="submission" date="2017-04" db="EMBL/GenBank/DDBJ databases">
        <title>Plasmodium gonderi genome.</title>
        <authorList>
            <person name="Arisue N."/>
            <person name="Honma H."/>
            <person name="Kawai S."/>
            <person name="Tougan T."/>
            <person name="Tanabe K."/>
            <person name="Horii T."/>
        </authorList>
    </citation>
    <scope>NUCLEOTIDE SEQUENCE [LARGE SCALE GENOMIC DNA]</scope>
    <source>
        <strain evidence="11">ATCC 30045</strain>
    </source>
</reference>
<evidence type="ECO:0000256" key="7">
    <source>
        <dbReference type="SAM" id="MobiDB-lite"/>
    </source>
</evidence>
<evidence type="ECO:0000256" key="5">
    <source>
        <dbReference type="ARBA" id="ARBA00022833"/>
    </source>
</evidence>
<dbReference type="InterPro" id="IPR000253">
    <property type="entry name" value="FHA_dom"/>
</dbReference>
<dbReference type="InterPro" id="IPR008984">
    <property type="entry name" value="SMAD_FHA_dom_sf"/>
</dbReference>
<feature type="compositionally biased region" description="Basic and acidic residues" evidence="7">
    <location>
        <begin position="804"/>
        <end position="834"/>
    </location>
</feature>
<feature type="compositionally biased region" description="Basic and acidic residues" evidence="7">
    <location>
        <begin position="366"/>
        <end position="380"/>
    </location>
</feature>
<feature type="compositionally biased region" description="Basic and acidic residues" evidence="7">
    <location>
        <begin position="324"/>
        <end position="356"/>
    </location>
</feature>
<feature type="region of interest" description="Disordered" evidence="7">
    <location>
        <begin position="132"/>
        <end position="161"/>
    </location>
</feature>
<evidence type="ECO:0000313" key="10">
    <source>
        <dbReference type="EMBL" id="GAW82788.1"/>
    </source>
</evidence>
<dbReference type="PROSITE" id="PS50006">
    <property type="entry name" value="FHA_DOMAIN"/>
    <property type="match status" value="1"/>
</dbReference>
<feature type="compositionally biased region" description="Low complexity" evidence="7">
    <location>
        <begin position="1155"/>
        <end position="1171"/>
    </location>
</feature>
<feature type="region of interest" description="Disordered" evidence="7">
    <location>
        <begin position="1727"/>
        <end position="1749"/>
    </location>
</feature>
<keyword evidence="3" id="KW-0479">Metal-binding</keyword>
<feature type="domain" description="RING-type" evidence="9">
    <location>
        <begin position="458"/>
        <end position="496"/>
    </location>
</feature>
<feature type="region of interest" description="Disordered" evidence="7">
    <location>
        <begin position="970"/>
        <end position="1047"/>
    </location>
</feature>
<protein>
    <recommendedName>
        <fullName evidence="2">E3 ubiquitin-protein ligase CHFR</fullName>
    </recommendedName>
</protein>
<organism evidence="10 11">
    <name type="scientific">Plasmodium gonderi</name>
    <dbReference type="NCBI Taxonomy" id="77519"/>
    <lineage>
        <taxon>Eukaryota</taxon>
        <taxon>Sar</taxon>
        <taxon>Alveolata</taxon>
        <taxon>Apicomplexa</taxon>
        <taxon>Aconoidasida</taxon>
        <taxon>Haemosporida</taxon>
        <taxon>Plasmodiidae</taxon>
        <taxon>Plasmodium</taxon>
        <taxon>Plasmodium (Plasmodium)</taxon>
    </lineage>
</organism>
<dbReference type="EMBL" id="BDQF01000014">
    <property type="protein sequence ID" value="GAW82788.1"/>
    <property type="molecule type" value="Genomic_DNA"/>
</dbReference>
<dbReference type="GeneID" id="39749526"/>
<feature type="compositionally biased region" description="Low complexity" evidence="7">
    <location>
        <begin position="1002"/>
        <end position="1016"/>
    </location>
</feature>
<dbReference type="InterPro" id="IPR001841">
    <property type="entry name" value="Znf_RING"/>
</dbReference>
<comment type="similarity">
    <text evidence="1">Belongs to the CHFR family.</text>
</comment>
<feature type="compositionally biased region" description="Basic and acidic residues" evidence="7">
    <location>
        <begin position="67"/>
        <end position="84"/>
    </location>
</feature>
<evidence type="ECO:0000256" key="6">
    <source>
        <dbReference type="PROSITE-ProRule" id="PRU00175"/>
    </source>
</evidence>
<keyword evidence="5" id="KW-0862">Zinc</keyword>
<dbReference type="InterPro" id="IPR013083">
    <property type="entry name" value="Znf_RING/FYVE/PHD"/>
</dbReference>
<comment type="caution">
    <text evidence="10">The sequence shown here is derived from an EMBL/GenBank/DDBJ whole genome shotgun (WGS) entry which is preliminary data.</text>
</comment>
<dbReference type="InterPro" id="IPR017907">
    <property type="entry name" value="Znf_RING_CS"/>
</dbReference>
<dbReference type="SUPFAM" id="SSF57850">
    <property type="entry name" value="RING/U-box"/>
    <property type="match status" value="1"/>
</dbReference>
<evidence type="ECO:0000256" key="1">
    <source>
        <dbReference type="ARBA" id="ARBA00005797"/>
    </source>
</evidence>
<feature type="compositionally biased region" description="Polar residues" evidence="7">
    <location>
        <begin position="1231"/>
        <end position="1240"/>
    </location>
</feature>
<feature type="region of interest" description="Disordered" evidence="7">
    <location>
        <begin position="324"/>
        <end position="380"/>
    </location>
</feature>
<evidence type="ECO:0000259" key="9">
    <source>
        <dbReference type="PROSITE" id="PS50089"/>
    </source>
</evidence>
<dbReference type="PANTHER" id="PTHR23327:SF51">
    <property type="entry name" value="TRANSCRIPTIONAL REGULATOR OF YEAST FORM ADHERENCE 3"/>
    <property type="match status" value="1"/>
</dbReference>
<feature type="region of interest" description="Disordered" evidence="7">
    <location>
        <begin position="1200"/>
        <end position="1282"/>
    </location>
</feature>
<feature type="region of interest" description="Disordered" evidence="7">
    <location>
        <begin position="1434"/>
        <end position="1453"/>
    </location>
</feature>